<protein>
    <submittedName>
        <fullName evidence="2">Type 1 fimbrial protein</fullName>
    </submittedName>
</protein>
<dbReference type="EMBL" id="SCJN01000096">
    <property type="protein sequence ID" value="RXD15905.1"/>
    <property type="molecule type" value="Genomic_DNA"/>
</dbReference>
<feature type="domain" description="Fimbrial-type adhesion" evidence="1">
    <location>
        <begin position="27"/>
        <end position="167"/>
    </location>
</feature>
<sequence length="168" mass="17607">MKLKAIILATGLINCIAFSAQAVDSTITITGNVRERTCTVPSISVNLGDMYTSDFSGSNAASAWHDAVLTLTNCQYVSRVQATFNGTPDATNANYFKNTAGNSPATGLAIQLEDKDSPGAVYKSGAQKTVTASNGSASFNMQVRAIKTGNRVTSGTIQSVITVTYTYS</sequence>
<comment type="caution">
    <text evidence="2">The sequence shown here is derived from an EMBL/GenBank/DDBJ whole genome shotgun (WGS) entry which is preliminary data.</text>
</comment>
<dbReference type="PANTHER" id="PTHR33420:SF27">
    <property type="entry name" value="PROTEIN FIMG"/>
    <property type="match status" value="1"/>
</dbReference>
<dbReference type="InterPro" id="IPR008966">
    <property type="entry name" value="Adhesion_dom_sf"/>
</dbReference>
<evidence type="ECO:0000313" key="2">
    <source>
        <dbReference type="EMBL" id="RXD15905.1"/>
    </source>
</evidence>
<dbReference type="Proteomes" id="UP000288730">
    <property type="component" value="Unassembled WGS sequence"/>
</dbReference>
<proteinExistence type="predicted"/>
<dbReference type="InterPro" id="IPR050263">
    <property type="entry name" value="Bact_Fimbrial_Adh_Pro"/>
</dbReference>
<dbReference type="AlphaFoldDB" id="A0A444RBT3"/>
<dbReference type="SUPFAM" id="SSF49401">
    <property type="entry name" value="Bacterial adhesins"/>
    <property type="match status" value="1"/>
</dbReference>
<dbReference type="InterPro" id="IPR036937">
    <property type="entry name" value="Adhesion_dom_fimbrial_sf"/>
</dbReference>
<dbReference type="InterPro" id="IPR000259">
    <property type="entry name" value="Adhesion_dom_fimbrial"/>
</dbReference>
<dbReference type="Gene3D" id="2.60.40.1090">
    <property type="entry name" value="Fimbrial-type adhesion domain"/>
    <property type="match status" value="1"/>
</dbReference>
<gene>
    <name evidence="2" type="ORF">EPS76_13635</name>
</gene>
<dbReference type="Pfam" id="PF00419">
    <property type="entry name" value="Fimbrial"/>
    <property type="match status" value="1"/>
</dbReference>
<dbReference type="PANTHER" id="PTHR33420">
    <property type="entry name" value="FIMBRIAL SUBUNIT ELFA-RELATED"/>
    <property type="match status" value="1"/>
</dbReference>
<dbReference type="GO" id="GO:0043709">
    <property type="term" value="P:cell adhesion involved in single-species biofilm formation"/>
    <property type="evidence" value="ECO:0007669"/>
    <property type="project" value="TreeGrafter"/>
</dbReference>
<evidence type="ECO:0000259" key="1">
    <source>
        <dbReference type="Pfam" id="PF00419"/>
    </source>
</evidence>
<accession>A0A444RBT3</accession>
<name>A0A444RBT3_ECOLX</name>
<reference evidence="2 3" key="1">
    <citation type="submission" date="2019-01" db="EMBL/GenBank/DDBJ databases">
        <title>Genomic analysis of febrile catheter-associated UTI E. coli isolates.</title>
        <authorList>
            <person name="Potter R."/>
            <person name="Zou Z."/>
            <person name="Henderson J."/>
            <person name="Dantas G."/>
        </authorList>
    </citation>
    <scope>NUCLEOTIDE SEQUENCE [LARGE SCALE GENOMIC DNA]</scope>
    <source>
        <strain evidence="2 3">29_CAASB</strain>
    </source>
</reference>
<dbReference type="GO" id="GO:0009289">
    <property type="term" value="C:pilus"/>
    <property type="evidence" value="ECO:0007669"/>
    <property type="project" value="InterPro"/>
</dbReference>
<organism evidence="2 3">
    <name type="scientific">Escherichia coli</name>
    <dbReference type="NCBI Taxonomy" id="562"/>
    <lineage>
        <taxon>Bacteria</taxon>
        <taxon>Pseudomonadati</taxon>
        <taxon>Pseudomonadota</taxon>
        <taxon>Gammaproteobacteria</taxon>
        <taxon>Enterobacterales</taxon>
        <taxon>Enterobacteriaceae</taxon>
        <taxon>Escherichia</taxon>
    </lineage>
</organism>
<evidence type="ECO:0000313" key="3">
    <source>
        <dbReference type="Proteomes" id="UP000288730"/>
    </source>
</evidence>
<dbReference type="RefSeq" id="WP_021531566.1">
    <property type="nucleotide sequence ID" value="NZ_CCPW01000039.1"/>
</dbReference>